<feature type="chain" id="PRO_5043549834" evidence="1">
    <location>
        <begin position="24"/>
        <end position="598"/>
    </location>
</feature>
<comment type="caution">
    <text evidence="2">The sequence shown here is derived from an EMBL/GenBank/DDBJ whole genome shotgun (WGS) entry which is preliminary data.</text>
</comment>
<organism evidence="2 3">
    <name type="scientific">Phakopsora pachyrhizi</name>
    <name type="common">Asian soybean rust disease fungus</name>
    <dbReference type="NCBI Taxonomy" id="170000"/>
    <lineage>
        <taxon>Eukaryota</taxon>
        <taxon>Fungi</taxon>
        <taxon>Dikarya</taxon>
        <taxon>Basidiomycota</taxon>
        <taxon>Pucciniomycotina</taxon>
        <taxon>Pucciniomycetes</taxon>
        <taxon>Pucciniales</taxon>
        <taxon>Phakopsoraceae</taxon>
        <taxon>Phakopsora</taxon>
    </lineage>
</organism>
<sequence length="598" mass="69851">MFQLISVFCFSLHLISWSREVLGTFRMRTLEEEGEYLSLDFVSMNSKDVPKFHQNINDAEQTYMVPPPTPVSRDFYKPIAEERTILEADDISLLHEWDTPVNPHKPMIQIENHQQIQHGGSKFQKRPPNSQELQNFYPENPWNTATEVLRFPGLNYQKENYPHAGPSNFQTSSSKTIAQPMIEESPNDGIHFNLAPYLDKLWYPDLSLAPQMNQNLEIPHNKLKSGNLAFQLILKDSLNSPRISKMRERDLDGNSNQGREALNLDIKPTFQNSGPINAKAKVNQLSKLRDNEKTSLILPKKRKWKVNQLELNKMESFEERLDLIRVLREEFSIGPEETSQNNEICNSKNYRFLRKKKKEPAKEARNQKYVEKNILKFLRENDPKEDPQPELSIAIEVKERLTKNEISTIDNRKRSKLIESAFRIQWNGFEILKKSITNFTTNFKDDKDEIPSVNTLVHIKNISTLGITFMKIISKKYQKGLVSDEFGDDQNLLTYNTLFWNFCFKNHEGNKDALRGFFESIRGNISKKEIDRFVSAKLSRGHNEPDVIFSQIKSSITKKTNKKQIILFSWYFVFFRAMVYYPELFFQSTLDGNQLKLF</sequence>
<evidence type="ECO:0000256" key="1">
    <source>
        <dbReference type="SAM" id="SignalP"/>
    </source>
</evidence>
<evidence type="ECO:0000313" key="2">
    <source>
        <dbReference type="EMBL" id="CAH7681084.1"/>
    </source>
</evidence>
<evidence type="ECO:0000313" key="3">
    <source>
        <dbReference type="Proteomes" id="UP001153365"/>
    </source>
</evidence>
<keyword evidence="3" id="KW-1185">Reference proteome</keyword>
<dbReference type="AlphaFoldDB" id="A0AAV0B8M4"/>
<name>A0AAV0B8M4_PHAPC</name>
<reference evidence="2" key="1">
    <citation type="submission" date="2022-06" db="EMBL/GenBank/DDBJ databases">
        <authorList>
            <consortium name="SYNGENTA / RWTH Aachen University"/>
        </authorList>
    </citation>
    <scope>NUCLEOTIDE SEQUENCE</scope>
</reference>
<accession>A0AAV0B8M4</accession>
<protein>
    <submittedName>
        <fullName evidence="2">Expressed protein</fullName>
    </submittedName>
</protein>
<gene>
    <name evidence="2" type="ORF">PPACK8108_LOCUS13630</name>
</gene>
<feature type="non-terminal residue" evidence="2">
    <location>
        <position position="598"/>
    </location>
</feature>
<keyword evidence="1" id="KW-0732">Signal</keyword>
<feature type="signal peptide" evidence="1">
    <location>
        <begin position="1"/>
        <end position="23"/>
    </location>
</feature>
<proteinExistence type="predicted"/>
<dbReference type="Proteomes" id="UP001153365">
    <property type="component" value="Unassembled WGS sequence"/>
</dbReference>
<dbReference type="EMBL" id="CALTRL010003389">
    <property type="protein sequence ID" value="CAH7681084.1"/>
    <property type="molecule type" value="Genomic_DNA"/>
</dbReference>